<feature type="signal peptide" evidence="2">
    <location>
        <begin position="1"/>
        <end position="18"/>
    </location>
</feature>
<dbReference type="Pfam" id="PF06439">
    <property type="entry name" value="3keto-disac_hyd"/>
    <property type="match status" value="1"/>
</dbReference>
<dbReference type="RefSeq" id="WP_136078025.1">
    <property type="nucleotide sequence ID" value="NZ_CAAHFG010000001.1"/>
</dbReference>
<name>A0A6C2TXM6_PONDE</name>
<gene>
    <name evidence="4" type="ORF">PDESU_00904</name>
</gene>
<evidence type="ECO:0000256" key="1">
    <source>
        <dbReference type="SAM" id="MobiDB-lite"/>
    </source>
</evidence>
<evidence type="ECO:0000313" key="4">
    <source>
        <dbReference type="EMBL" id="VGO12352.1"/>
    </source>
</evidence>
<evidence type="ECO:0000256" key="2">
    <source>
        <dbReference type="SAM" id="SignalP"/>
    </source>
</evidence>
<feature type="chain" id="PRO_5025446376" description="3-keto-alpha-glucoside-1,2-lyase/3-keto-2-hydroxy-glucal hydratase domain-containing protein" evidence="2">
    <location>
        <begin position="19"/>
        <end position="236"/>
    </location>
</feature>
<keyword evidence="2" id="KW-0732">Signal</keyword>
<dbReference type="Proteomes" id="UP000366872">
    <property type="component" value="Unassembled WGS sequence"/>
</dbReference>
<sequence>MKTVWILGIMAVATASVADIGELMEQAANDKGYAPLFAKDLSNAQLTEKMWQFKGDILQPTPERVTKPLPPKTGKKKPRHPRDIWSTKRYSNFIIDLEFKNAKDTNSGIFIRCGDIANWLQTTMEVQIMQEDGKTPRNSIGSIYDCKAADAKPKLNPVGEWNHYTVIANDNWIHVVLNGKLINSMDLNLWTEVGKNPDGSTNKFKTAYTDMPREGHVGLQYHGQPVWFRNVRIKTL</sequence>
<keyword evidence="5" id="KW-1185">Reference proteome</keyword>
<proteinExistence type="predicted"/>
<accession>A0A6C2TXM6</accession>
<dbReference type="EMBL" id="CAAHFG010000001">
    <property type="protein sequence ID" value="VGO12352.1"/>
    <property type="molecule type" value="Genomic_DNA"/>
</dbReference>
<evidence type="ECO:0000313" key="5">
    <source>
        <dbReference type="Proteomes" id="UP000366872"/>
    </source>
</evidence>
<dbReference type="AlphaFoldDB" id="A0A6C2TXM6"/>
<dbReference type="GO" id="GO:0016787">
    <property type="term" value="F:hydrolase activity"/>
    <property type="evidence" value="ECO:0007669"/>
    <property type="project" value="InterPro"/>
</dbReference>
<evidence type="ECO:0000259" key="3">
    <source>
        <dbReference type="Pfam" id="PF06439"/>
    </source>
</evidence>
<reference evidence="4 5" key="1">
    <citation type="submission" date="2019-04" db="EMBL/GenBank/DDBJ databases">
        <authorList>
            <person name="Van Vliet M D."/>
        </authorList>
    </citation>
    <scope>NUCLEOTIDE SEQUENCE [LARGE SCALE GENOMIC DNA]</scope>
    <source>
        <strain evidence="4 5">F1</strain>
    </source>
</reference>
<organism evidence="4 5">
    <name type="scientific">Pontiella desulfatans</name>
    <dbReference type="NCBI Taxonomy" id="2750659"/>
    <lineage>
        <taxon>Bacteria</taxon>
        <taxon>Pseudomonadati</taxon>
        <taxon>Kiritimatiellota</taxon>
        <taxon>Kiritimatiellia</taxon>
        <taxon>Kiritimatiellales</taxon>
        <taxon>Pontiellaceae</taxon>
        <taxon>Pontiella</taxon>
    </lineage>
</organism>
<dbReference type="InterPro" id="IPR010496">
    <property type="entry name" value="AL/BT2_dom"/>
</dbReference>
<feature type="domain" description="3-keto-alpha-glucoside-1,2-lyase/3-keto-2-hydroxy-glucal hydratase" evidence="3">
    <location>
        <begin position="74"/>
        <end position="234"/>
    </location>
</feature>
<protein>
    <recommendedName>
        <fullName evidence="3">3-keto-alpha-glucoside-1,2-lyase/3-keto-2-hydroxy-glucal hydratase domain-containing protein</fullName>
    </recommendedName>
</protein>
<feature type="region of interest" description="Disordered" evidence="1">
    <location>
        <begin position="61"/>
        <end position="83"/>
    </location>
</feature>
<dbReference type="Gene3D" id="2.60.120.560">
    <property type="entry name" value="Exo-inulinase, domain 1"/>
    <property type="match status" value="1"/>
</dbReference>